<keyword evidence="2 5" id="KW-0812">Transmembrane</keyword>
<dbReference type="NCBIfam" id="NF037976">
    <property type="entry name" value="gtrA_1"/>
    <property type="match status" value="1"/>
</dbReference>
<feature type="transmembrane region" description="Helical" evidence="5">
    <location>
        <begin position="42"/>
        <end position="60"/>
    </location>
</feature>
<accession>A0ABP9LJ38</accession>
<evidence type="ECO:0000256" key="2">
    <source>
        <dbReference type="ARBA" id="ARBA00022692"/>
    </source>
</evidence>
<evidence type="ECO:0000259" key="6">
    <source>
        <dbReference type="Pfam" id="PF04138"/>
    </source>
</evidence>
<feature type="domain" description="GtrA/DPMS transmembrane" evidence="6">
    <location>
        <begin position="11"/>
        <end position="135"/>
    </location>
</feature>
<comment type="caution">
    <text evidence="7">The sequence shown here is derived from an EMBL/GenBank/DDBJ whole genome shotgun (WGS) entry which is preliminary data.</text>
</comment>
<evidence type="ECO:0000256" key="5">
    <source>
        <dbReference type="SAM" id="Phobius"/>
    </source>
</evidence>
<evidence type="ECO:0000256" key="1">
    <source>
        <dbReference type="ARBA" id="ARBA00004141"/>
    </source>
</evidence>
<keyword evidence="3 5" id="KW-1133">Transmembrane helix</keyword>
<name>A0ABP9LJ38_9RHOB</name>
<dbReference type="EMBL" id="BAABHW010000005">
    <property type="protein sequence ID" value="GAA5079632.1"/>
    <property type="molecule type" value="Genomic_DNA"/>
</dbReference>
<sequence>MGVRGATLVARYAGFAVLAVLANLAAQRLVLSGADPVTSTRFAAAMAVGTLVGLVVKYLLDKRWIFYDRTSGAKAQGAQFLLYSAMGVVTTLIFWVSETAAWIIWGTDAAREAGAILGLSVGYVTKYLLDRRYVFNRAEARA</sequence>
<organism evidence="7 8">
    <name type="scientific">[Roseibacterium] beibuensis</name>
    <dbReference type="NCBI Taxonomy" id="1193142"/>
    <lineage>
        <taxon>Bacteria</taxon>
        <taxon>Pseudomonadati</taxon>
        <taxon>Pseudomonadota</taxon>
        <taxon>Alphaproteobacteria</taxon>
        <taxon>Rhodobacterales</taxon>
        <taxon>Roseobacteraceae</taxon>
        <taxon>Roseicyclus</taxon>
    </lineage>
</organism>
<evidence type="ECO:0000313" key="8">
    <source>
        <dbReference type="Proteomes" id="UP001499910"/>
    </source>
</evidence>
<evidence type="ECO:0000256" key="3">
    <source>
        <dbReference type="ARBA" id="ARBA00022989"/>
    </source>
</evidence>
<proteinExistence type="predicted"/>
<feature type="transmembrane region" description="Helical" evidence="5">
    <location>
        <begin position="12"/>
        <end position="30"/>
    </location>
</feature>
<dbReference type="Proteomes" id="UP001499910">
    <property type="component" value="Unassembled WGS sequence"/>
</dbReference>
<evidence type="ECO:0000256" key="4">
    <source>
        <dbReference type="ARBA" id="ARBA00023136"/>
    </source>
</evidence>
<evidence type="ECO:0000313" key="7">
    <source>
        <dbReference type="EMBL" id="GAA5079632.1"/>
    </source>
</evidence>
<dbReference type="Pfam" id="PF04138">
    <property type="entry name" value="GtrA_DPMS_TM"/>
    <property type="match status" value="1"/>
</dbReference>
<comment type="subcellular location">
    <subcellularLocation>
        <location evidence="1">Membrane</location>
        <topology evidence="1">Multi-pass membrane protein</topology>
    </subcellularLocation>
</comment>
<dbReference type="InterPro" id="IPR007267">
    <property type="entry name" value="GtrA_DPMS_TM"/>
</dbReference>
<keyword evidence="4 5" id="KW-0472">Membrane</keyword>
<feature type="transmembrane region" description="Helical" evidence="5">
    <location>
        <begin position="111"/>
        <end position="129"/>
    </location>
</feature>
<protein>
    <submittedName>
        <fullName evidence="7">GtrA family protein</fullName>
    </submittedName>
</protein>
<gene>
    <name evidence="7" type="ORF">GCM10023209_32150</name>
</gene>
<reference evidence="8" key="1">
    <citation type="journal article" date="2019" name="Int. J. Syst. Evol. Microbiol.">
        <title>The Global Catalogue of Microorganisms (GCM) 10K type strain sequencing project: providing services to taxonomists for standard genome sequencing and annotation.</title>
        <authorList>
            <consortium name="The Broad Institute Genomics Platform"/>
            <consortium name="The Broad Institute Genome Sequencing Center for Infectious Disease"/>
            <person name="Wu L."/>
            <person name="Ma J."/>
        </authorList>
    </citation>
    <scope>NUCLEOTIDE SEQUENCE [LARGE SCALE GENOMIC DNA]</scope>
    <source>
        <strain evidence="8">JCM 18015</strain>
    </source>
</reference>
<keyword evidence="8" id="KW-1185">Reference proteome</keyword>
<feature type="transmembrane region" description="Helical" evidence="5">
    <location>
        <begin position="80"/>
        <end position="105"/>
    </location>
</feature>